<accession>A0A0F6Z5S3</accession>
<dbReference type="PATRIC" id="fig|92706.3.peg.2042"/>
<name>A0A0F6Z5S3_9CORY</name>
<evidence type="ECO:0008006" key="3">
    <source>
        <dbReference type="Google" id="ProtNLM"/>
    </source>
</evidence>
<dbReference type="Proteomes" id="UP000034037">
    <property type="component" value="Chromosome"/>
</dbReference>
<gene>
    <name evidence="1" type="ORF">YH66_09765</name>
</gene>
<protein>
    <recommendedName>
        <fullName evidence="3">HNH endonuclease</fullName>
    </recommendedName>
</protein>
<proteinExistence type="predicted"/>
<dbReference type="EMBL" id="CP011309">
    <property type="protein sequence ID" value="AKF27815.1"/>
    <property type="molecule type" value="Genomic_DNA"/>
</dbReference>
<organism evidence="1 2">
    <name type="scientific">[Brevibacterium] flavum</name>
    <dbReference type="NCBI Taxonomy" id="92706"/>
    <lineage>
        <taxon>Bacteria</taxon>
        <taxon>Bacillati</taxon>
        <taxon>Actinomycetota</taxon>
        <taxon>Actinomycetes</taxon>
        <taxon>Mycobacteriales</taxon>
        <taxon>Corynebacteriaceae</taxon>
        <taxon>Corynebacterium</taxon>
    </lineage>
</organism>
<dbReference type="HOGENOM" id="CLU_163859_0_0_11"/>
<sequence>MKQKTKQIPKKVLDLVVERSGGHCEVMSTAIGCTGRGEHRHHRKISGREHTIENLLDVCHVCHAHIHAHPALSYAMGWLVKMNYSPGEVTVIRQGQEVTLTEDGGVQIVDS</sequence>
<evidence type="ECO:0000313" key="2">
    <source>
        <dbReference type="Proteomes" id="UP000034037"/>
    </source>
</evidence>
<reference evidence="1 2" key="1">
    <citation type="submission" date="2015-04" db="EMBL/GenBank/DDBJ databases">
        <title>Complete Genome Sequence of Brevibacterium flavum ATCC 15168.</title>
        <authorList>
            <person name="Ahn J."/>
            <person name="Park G."/>
            <person name="Jeon W."/>
            <person name="Jang Y."/>
            <person name="Jang M."/>
            <person name="Lee H."/>
            <person name="Lee H."/>
        </authorList>
    </citation>
    <scope>NUCLEOTIDE SEQUENCE [LARGE SCALE GENOMIC DNA]</scope>
    <source>
        <strain evidence="1 2">ATCC 15168</strain>
    </source>
</reference>
<dbReference type="AlphaFoldDB" id="A0A0F6Z5S3"/>
<dbReference type="RefSeq" id="WP_003861861.1">
    <property type="nucleotide sequence ID" value="NZ_CP011309.1"/>
</dbReference>
<keyword evidence="2" id="KW-1185">Reference proteome</keyword>
<evidence type="ECO:0000313" key="1">
    <source>
        <dbReference type="EMBL" id="AKF27815.1"/>
    </source>
</evidence>